<dbReference type="InterPro" id="IPR002963">
    <property type="entry name" value="Expansin"/>
</dbReference>
<protein>
    <recommendedName>
        <fullName evidence="1">Expansin</fullName>
    </recommendedName>
</protein>
<keyword evidence="4" id="KW-1185">Reference proteome</keyword>
<dbReference type="Proteomes" id="UP000594263">
    <property type="component" value="Unplaced"/>
</dbReference>
<evidence type="ECO:0000313" key="3">
    <source>
        <dbReference type="EnsemblPlants" id="Kaladp0059s0195.1.v1.1.CDS.1"/>
    </source>
</evidence>
<dbReference type="InterPro" id="IPR007117">
    <property type="entry name" value="Expansin_CBD"/>
</dbReference>
<dbReference type="Gene3D" id="2.60.40.760">
    <property type="entry name" value="Expansin, cellulose-binding-like domain"/>
    <property type="match status" value="1"/>
</dbReference>
<proteinExistence type="inferred from homology"/>
<keyword evidence="1" id="KW-0961">Cell wall biogenesis/degradation</keyword>
<dbReference type="AlphaFoldDB" id="A0A7N0UB91"/>
<dbReference type="GO" id="GO:0009664">
    <property type="term" value="P:plant-type cell wall organization"/>
    <property type="evidence" value="ECO:0007669"/>
    <property type="project" value="InterPro"/>
</dbReference>
<organism evidence="3 4">
    <name type="scientific">Kalanchoe fedtschenkoi</name>
    <name type="common">Lavender scallops</name>
    <name type="synonym">South American air plant</name>
    <dbReference type="NCBI Taxonomy" id="63787"/>
    <lineage>
        <taxon>Eukaryota</taxon>
        <taxon>Viridiplantae</taxon>
        <taxon>Streptophyta</taxon>
        <taxon>Embryophyta</taxon>
        <taxon>Tracheophyta</taxon>
        <taxon>Spermatophyta</taxon>
        <taxon>Magnoliopsida</taxon>
        <taxon>eudicotyledons</taxon>
        <taxon>Gunneridae</taxon>
        <taxon>Pentapetalae</taxon>
        <taxon>Saxifragales</taxon>
        <taxon>Crassulaceae</taxon>
        <taxon>Kalanchoe</taxon>
    </lineage>
</organism>
<dbReference type="GO" id="GO:0016020">
    <property type="term" value="C:membrane"/>
    <property type="evidence" value="ECO:0007669"/>
    <property type="project" value="UniProtKB-SubCell"/>
</dbReference>
<evidence type="ECO:0000313" key="4">
    <source>
        <dbReference type="Proteomes" id="UP000594263"/>
    </source>
</evidence>
<comment type="function">
    <text evidence="1">Causes loosening and extension of plant cell walls by disrupting non-covalent bonding between cellulose microfibrils and matrix glucans. No enzymatic activity has been found.</text>
</comment>
<comment type="similarity">
    <text evidence="1">Belongs to the expansin family. Expansin A subfamily.</text>
</comment>
<evidence type="ECO:0000259" key="2">
    <source>
        <dbReference type="PROSITE" id="PS50843"/>
    </source>
</evidence>
<feature type="domain" description="Expansin-like CBD" evidence="2">
    <location>
        <begin position="1"/>
        <end position="52"/>
    </location>
</feature>
<dbReference type="Gramene" id="Kaladp0059s0195.1.v1.1">
    <property type="protein sequence ID" value="Kaladp0059s0195.1.v1.1.CDS.1"/>
    <property type="gene ID" value="Kaladp0059s0195.v1.1"/>
</dbReference>
<comment type="subcellular location">
    <subcellularLocation>
        <location evidence="1">Secreted</location>
        <location evidence="1">Cell wall</location>
    </subcellularLocation>
    <subcellularLocation>
        <location evidence="1">Membrane</location>
        <topology evidence="1">Peripheral membrane protein</topology>
    </subcellularLocation>
</comment>
<name>A0A7N0UB91_KALFE</name>
<dbReference type="PROSITE" id="PS50843">
    <property type="entry name" value="EXPANSIN_CBD"/>
    <property type="match status" value="1"/>
</dbReference>
<keyword evidence="1" id="KW-0964">Secreted</keyword>
<accession>A0A7N0UB91</accession>
<dbReference type="Pfam" id="PF01357">
    <property type="entry name" value="Expansin_C"/>
    <property type="match status" value="1"/>
</dbReference>
<evidence type="ECO:0000256" key="1">
    <source>
        <dbReference type="RuleBase" id="RU365023"/>
    </source>
</evidence>
<keyword evidence="1" id="KW-0134">Cell wall</keyword>
<dbReference type="EnsemblPlants" id="Kaladp0059s0195.1.v1.1">
    <property type="protein sequence ID" value="Kaladp0059s0195.1.v1.1.CDS.1"/>
    <property type="gene ID" value="Kaladp0059s0195.v1.1"/>
</dbReference>
<sequence length="56" mass="6262">MINGDDQRWVTSHRVSLAGQSLSFRVTSSDGKAVESKDVVPKNWKFGETYEGGQFK</sequence>
<dbReference type="SUPFAM" id="SSF49590">
    <property type="entry name" value="PHL pollen allergen"/>
    <property type="match status" value="1"/>
</dbReference>
<dbReference type="PRINTS" id="PR01226">
    <property type="entry name" value="EXPANSIN"/>
</dbReference>
<dbReference type="InterPro" id="IPR036749">
    <property type="entry name" value="Expansin_CBD_sf"/>
</dbReference>
<reference evidence="3" key="1">
    <citation type="submission" date="2021-01" db="UniProtKB">
        <authorList>
            <consortium name="EnsemblPlants"/>
        </authorList>
    </citation>
    <scope>IDENTIFICATION</scope>
</reference>